<evidence type="ECO:0000256" key="1">
    <source>
        <dbReference type="ARBA" id="ARBA00013201"/>
    </source>
</evidence>
<evidence type="ECO:0000256" key="2">
    <source>
        <dbReference type="ARBA" id="ARBA00022801"/>
    </source>
</evidence>
<keyword evidence="4" id="KW-0443">Lipid metabolism</keyword>
<keyword evidence="5" id="KW-0732">Signal</keyword>
<evidence type="ECO:0000256" key="4">
    <source>
        <dbReference type="ARBA" id="ARBA00023098"/>
    </source>
</evidence>
<protein>
    <recommendedName>
        <fullName evidence="1">1-alkyl-2-acetylglycerophosphocholine esterase</fullName>
        <ecNumber evidence="1">3.1.1.47</ecNumber>
    </recommendedName>
</protein>
<keyword evidence="7" id="KW-1185">Reference proteome</keyword>
<dbReference type="InterPro" id="IPR029058">
    <property type="entry name" value="AB_hydrolase_fold"/>
</dbReference>
<gene>
    <name evidence="6" type="ORF">BDW59DRAFT_157813</name>
</gene>
<keyword evidence="3" id="KW-0442">Lipid degradation</keyword>
<dbReference type="Proteomes" id="UP001610335">
    <property type="component" value="Unassembled WGS sequence"/>
</dbReference>
<dbReference type="PANTHER" id="PTHR10272">
    <property type="entry name" value="PLATELET-ACTIVATING FACTOR ACETYLHYDROLASE"/>
    <property type="match status" value="1"/>
</dbReference>
<dbReference type="Pfam" id="PF03403">
    <property type="entry name" value="PAF-AH_p_II"/>
    <property type="match status" value="1"/>
</dbReference>
<evidence type="ECO:0000313" key="6">
    <source>
        <dbReference type="EMBL" id="KAL2831384.1"/>
    </source>
</evidence>
<evidence type="ECO:0000313" key="7">
    <source>
        <dbReference type="Proteomes" id="UP001610335"/>
    </source>
</evidence>
<dbReference type="PANTHER" id="PTHR10272:SF14">
    <property type="entry name" value="PAF ACETYLHYDROLASE FAMILY PROTEIN"/>
    <property type="match status" value="1"/>
</dbReference>
<feature type="signal peptide" evidence="5">
    <location>
        <begin position="1"/>
        <end position="17"/>
    </location>
</feature>
<dbReference type="EC" id="3.1.1.47" evidence="1"/>
<organism evidence="6 7">
    <name type="scientific">Aspergillus cavernicola</name>
    <dbReference type="NCBI Taxonomy" id="176166"/>
    <lineage>
        <taxon>Eukaryota</taxon>
        <taxon>Fungi</taxon>
        <taxon>Dikarya</taxon>
        <taxon>Ascomycota</taxon>
        <taxon>Pezizomycotina</taxon>
        <taxon>Eurotiomycetes</taxon>
        <taxon>Eurotiomycetidae</taxon>
        <taxon>Eurotiales</taxon>
        <taxon>Aspergillaceae</taxon>
        <taxon>Aspergillus</taxon>
        <taxon>Aspergillus subgen. Nidulantes</taxon>
    </lineage>
</organism>
<comment type="caution">
    <text evidence="6">The sequence shown here is derived from an EMBL/GenBank/DDBJ whole genome shotgun (WGS) entry which is preliminary data.</text>
</comment>
<reference evidence="6 7" key="1">
    <citation type="submission" date="2024-07" db="EMBL/GenBank/DDBJ databases">
        <title>Section-level genome sequencing and comparative genomics of Aspergillus sections Usti and Cavernicolus.</title>
        <authorList>
            <consortium name="Lawrence Berkeley National Laboratory"/>
            <person name="Nybo J.L."/>
            <person name="Vesth T.C."/>
            <person name="Theobald S."/>
            <person name="Frisvad J.C."/>
            <person name="Larsen T.O."/>
            <person name="Kjaerboelling I."/>
            <person name="Rothschild-Mancinelli K."/>
            <person name="Lyhne E.K."/>
            <person name="Kogle M.E."/>
            <person name="Barry K."/>
            <person name="Clum A."/>
            <person name="Na H."/>
            <person name="Ledsgaard L."/>
            <person name="Lin J."/>
            <person name="Lipzen A."/>
            <person name="Kuo A."/>
            <person name="Riley R."/>
            <person name="Mondo S."/>
            <person name="LaButti K."/>
            <person name="Haridas S."/>
            <person name="Pangalinan J."/>
            <person name="Salamov A.A."/>
            <person name="Simmons B.A."/>
            <person name="Magnuson J.K."/>
            <person name="Chen J."/>
            <person name="Drula E."/>
            <person name="Henrissat B."/>
            <person name="Wiebenga A."/>
            <person name="Lubbers R.J."/>
            <person name="Gomes A.C."/>
            <person name="Makela M.R."/>
            <person name="Stajich J."/>
            <person name="Grigoriev I.V."/>
            <person name="Mortensen U.H."/>
            <person name="De vries R.P."/>
            <person name="Baker S.E."/>
            <person name="Andersen M.R."/>
        </authorList>
    </citation>
    <scope>NUCLEOTIDE SEQUENCE [LARGE SCALE GENOMIC DNA]</scope>
    <source>
        <strain evidence="6 7">CBS 600.67</strain>
    </source>
</reference>
<dbReference type="Gene3D" id="3.40.50.1820">
    <property type="entry name" value="alpha/beta hydrolase"/>
    <property type="match status" value="1"/>
</dbReference>
<sequence>MILQILLFLLLVAAASSATLITHPPGPYDTFYNTVQLTDTPRLDPFSPNPTNRTILTSTFIPTYSTASASVTPLTLSTCPRLSHLSFNYPLLIFSPGLSTTRLLYNILAQAIASEGYIVLSIDYPYDIEILEFPNGNIIPSLDLTDTQIPLGVQTRARDISFIIDQLSTPSGLSMLLGLPNCKVEWLRTERVGVYGHSLGDAAAAEAMRLDSRIVAGINLDGTMFAPVIETGLHNQSFLLFEHENKTQDTDSTWKEFWGNTRGGWKVELELKGAQYYTFSDLPVLLEVLGVDVEGLPGVEGSIGRLEGQRVVDIIRGIVGVFFGVGLGGDPEVRIIAL</sequence>
<evidence type="ECO:0000256" key="5">
    <source>
        <dbReference type="SAM" id="SignalP"/>
    </source>
</evidence>
<dbReference type="EMBL" id="JBFXLS010000009">
    <property type="protein sequence ID" value="KAL2831384.1"/>
    <property type="molecule type" value="Genomic_DNA"/>
</dbReference>
<keyword evidence="2" id="KW-0378">Hydrolase</keyword>
<proteinExistence type="predicted"/>
<feature type="chain" id="PRO_5046659277" description="1-alkyl-2-acetylglycerophosphocholine esterase" evidence="5">
    <location>
        <begin position="18"/>
        <end position="338"/>
    </location>
</feature>
<dbReference type="SUPFAM" id="SSF53474">
    <property type="entry name" value="alpha/beta-Hydrolases"/>
    <property type="match status" value="1"/>
</dbReference>
<name>A0ABR4IUD7_9EURO</name>
<accession>A0ABR4IUD7</accession>
<evidence type="ECO:0000256" key="3">
    <source>
        <dbReference type="ARBA" id="ARBA00022963"/>
    </source>
</evidence>